<evidence type="ECO:0000313" key="2">
    <source>
        <dbReference type="EMBL" id="KAH8024183.1"/>
    </source>
</evidence>
<dbReference type="EMBL" id="JABSTU010000008">
    <property type="protein sequence ID" value="KAH8024183.1"/>
    <property type="molecule type" value="Genomic_DNA"/>
</dbReference>
<accession>A0A9J6DPR6</accession>
<protein>
    <submittedName>
        <fullName evidence="2">Uncharacterized protein</fullName>
    </submittedName>
</protein>
<sequence length="291" mass="32160">MHPTEDDTSSTALEPPVPTTQESLAQAAGTPVSSHIPPPAPHQTPTGEATPSHPQQSNEPLQDFETRFATRLFSLEATLAQRAPTADVAAVLAVRLSVIEEQSGLQQRVSTVVKRNVPLSAEPPFSEHNFHRLPSMASRRGQNFLVQFDSVADLNGLRVQNKAQALVMHLRGAALEYVEYIPHVVRENDEAQVSALETKFGDSHLLQFYLTQLKHIVDVLNREEFGEVEGALDYHEKIVKAISRLRSAMKARGLPSSMPTSQCIRVRATHPATPRELPTLGHYRAYSCRSQ</sequence>
<evidence type="ECO:0000313" key="3">
    <source>
        <dbReference type="Proteomes" id="UP000821866"/>
    </source>
</evidence>
<organism evidence="2 3">
    <name type="scientific">Rhipicephalus microplus</name>
    <name type="common">Cattle tick</name>
    <name type="synonym">Boophilus microplus</name>
    <dbReference type="NCBI Taxonomy" id="6941"/>
    <lineage>
        <taxon>Eukaryota</taxon>
        <taxon>Metazoa</taxon>
        <taxon>Ecdysozoa</taxon>
        <taxon>Arthropoda</taxon>
        <taxon>Chelicerata</taxon>
        <taxon>Arachnida</taxon>
        <taxon>Acari</taxon>
        <taxon>Parasitiformes</taxon>
        <taxon>Ixodida</taxon>
        <taxon>Ixodoidea</taxon>
        <taxon>Ixodidae</taxon>
        <taxon>Rhipicephalinae</taxon>
        <taxon>Rhipicephalus</taxon>
        <taxon>Boophilus</taxon>
    </lineage>
</organism>
<reference evidence="2" key="2">
    <citation type="submission" date="2021-09" db="EMBL/GenBank/DDBJ databases">
        <authorList>
            <person name="Jia N."/>
            <person name="Wang J."/>
            <person name="Shi W."/>
            <person name="Du L."/>
            <person name="Sun Y."/>
            <person name="Zhan W."/>
            <person name="Jiang J."/>
            <person name="Wang Q."/>
            <person name="Zhang B."/>
            <person name="Ji P."/>
            <person name="Sakyi L.B."/>
            <person name="Cui X."/>
            <person name="Yuan T."/>
            <person name="Jiang B."/>
            <person name="Yang W."/>
            <person name="Lam T.T.-Y."/>
            <person name="Chang Q."/>
            <person name="Ding S."/>
            <person name="Wang X."/>
            <person name="Zhu J."/>
            <person name="Ruan X."/>
            <person name="Zhao L."/>
            <person name="Wei J."/>
            <person name="Que T."/>
            <person name="Du C."/>
            <person name="Cheng J."/>
            <person name="Dai P."/>
            <person name="Han X."/>
            <person name="Huang E."/>
            <person name="Gao Y."/>
            <person name="Liu J."/>
            <person name="Shao H."/>
            <person name="Ye R."/>
            <person name="Li L."/>
            <person name="Wei W."/>
            <person name="Wang X."/>
            <person name="Wang C."/>
            <person name="Huo Q."/>
            <person name="Li W."/>
            <person name="Guo W."/>
            <person name="Chen H."/>
            <person name="Chen S."/>
            <person name="Zhou L."/>
            <person name="Zhou L."/>
            <person name="Ni X."/>
            <person name="Tian J."/>
            <person name="Zhou Y."/>
            <person name="Sheng Y."/>
            <person name="Liu T."/>
            <person name="Pan Y."/>
            <person name="Xia L."/>
            <person name="Li J."/>
            <person name="Zhao F."/>
            <person name="Cao W."/>
        </authorList>
    </citation>
    <scope>NUCLEOTIDE SEQUENCE</scope>
    <source>
        <strain evidence="2">Rmic-2018</strain>
        <tissue evidence="2">Larvae</tissue>
    </source>
</reference>
<feature type="region of interest" description="Disordered" evidence="1">
    <location>
        <begin position="1"/>
        <end position="59"/>
    </location>
</feature>
<gene>
    <name evidence="2" type="ORF">HPB51_022244</name>
</gene>
<dbReference type="Proteomes" id="UP000821866">
    <property type="component" value="Chromosome 6"/>
</dbReference>
<name>A0A9J6DPR6_RHIMP</name>
<dbReference type="AlphaFoldDB" id="A0A9J6DPR6"/>
<feature type="compositionally biased region" description="Polar residues" evidence="1">
    <location>
        <begin position="43"/>
        <end position="59"/>
    </location>
</feature>
<keyword evidence="3" id="KW-1185">Reference proteome</keyword>
<reference evidence="2" key="1">
    <citation type="journal article" date="2020" name="Cell">
        <title>Large-Scale Comparative Analyses of Tick Genomes Elucidate Their Genetic Diversity and Vector Capacities.</title>
        <authorList>
            <consortium name="Tick Genome and Microbiome Consortium (TIGMIC)"/>
            <person name="Jia N."/>
            <person name="Wang J."/>
            <person name="Shi W."/>
            <person name="Du L."/>
            <person name="Sun Y."/>
            <person name="Zhan W."/>
            <person name="Jiang J.F."/>
            <person name="Wang Q."/>
            <person name="Zhang B."/>
            <person name="Ji P."/>
            <person name="Bell-Sakyi L."/>
            <person name="Cui X.M."/>
            <person name="Yuan T.T."/>
            <person name="Jiang B.G."/>
            <person name="Yang W.F."/>
            <person name="Lam T.T."/>
            <person name="Chang Q.C."/>
            <person name="Ding S.J."/>
            <person name="Wang X.J."/>
            <person name="Zhu J.G."/>
            <person name="Ruan X.D."/>
            <person name="Zhao L."/>
            <person name="Wei J.T."/>
            <person name="Ye R.Z."/>
            <person name="Que T.C."/>
            <person name="Du C.H."/>
            <person name="Zhou Y.H."/>
            <person name="Cheng J.X."/>
            <person name="Dai P.F."/>
            <person name="Guo W.B."/>
            <person name="Han X.H."/>
            <person name="Huang E.J."/>
            <person name="Li L.F."/>
            <person name="Wei W."/>
            <person name="Gao Y.C."/>
            <person name="Liu J.Z."/>
            <person name="Shao H.Z."/>
            <person name="Wang X."/>
            <person name="Wang C.C."/>
            <person name="Yang T.C."/>
            <person name="Huo Q.B."/>
            <person name="Li W."/>
            <person name="Chen H.Y."/>
            <person name="Chen S.E."/>
            <person name="Zhou L.G."/>
            <person name="Ni X.B."/>
            <person name="Tian J.H."/>
            <person name="Sheng Y."/>
            <person name="Liu T."/>
            <person name="Pan Y.S."/>
            <person name="Xia L.Y."/>
            <person name="Li J."/>
            <person name="Zhao F."/>
            <person name="Cao W.C."/>
        </authorList>
    </citation>
    <scope>NUCLEOTIDE SEQUENCE</scope>
    <source>
        <strain evidence="2">Rmic-2018</strain>
    </source>
</reference>
<proteinExistence type="predicted"/>
<evidence type="ECO:0000256" key="1">
    <source>
        <dbReference type="SAM" id="MobiDB-lite"/>
    </source>
</evidence>
<comment type="caution">
    <text evidence="2">The sequence shown here is derived from an EMBL/GenBank/DDBJ whole genome shotgun (WGS) entry which is preliminary data.</text>
</comment>